<keyword evidence="7 9" id="KW-0675">Receptor</keyword>
<keyword evidence="13" id="KW-1185">Reference proteome</keyword>
<evidence type="ECO:0000256" key="2">
    <source>
        <dbReference type="ARBA" id="ARBA00022475"/>
    </source>
</evidence>
<keyword evidence="5 9" id="KW-0297">G-protein coupled receptor</keyword>
<evidence type="ECO:0000256" key="3">
    <source>
        <dbReference type="ARBA" id="ARBA00022692"/>
    </source>
</evidence>
<keyword evidence="6 10" id="KW-0472">Membrane</keyword>
<evidence type="ECO:0000313" key="13">
    <source>
        <dbReference type="Proteomes" id="UP000694545"/>
    </source>
</evidence>
<evidence type="ECO:0000256" key="4">
    <source>
        <dbReference type="ARBA" id="ARBA00022989"/>
    </source>
</evidence>
<feature type="transmembrane region" description="Helical" evidence="10">
    <location>
        <begin position="233"/>
        <end position="254"/>
    </location>
</feature>
<dbReference type="InterPro" id="IPR000355">
    <property type="entry name" value="Chemokine_rcpt"/>
</dbReference>
<dbReference type="PANTHER" id="PTHR10489:SF608">
    <property type="entry name" value="C-C CHEMOKINE RECEPTOR TYPE 4"/>
    <property type="match status" value="1"/>
</dbReference>
<dbReference type="Gene3D" id="1.20.1070.10">
    <property type="entry name" value="Rhodopsin 7-helix transmembrane proteins"/>
    <property type="match status" value="1"/>
</dbReference>
<feature type="transmembrane region" description="Helical" evidence="10">
    <location>
        <begin position="67"/>
        <end position="90"/>
    </location>
</feature>
<feature type="transmembrane region" description="Helical" evidence="10">
    <location>
        <begin position="35"/>
        <end position="55"/>
    </location>
</feature>
<keyword evidence="4 10" id="KW-1133">Transmembrane helix</keyword>
<dbReference type="GO" id="GO:0060326">
    <property type="term" value="P:cell chemotaxis"/>
    <property type="evidence" value="ECO:0007669"/>
    <property type="project" value="TreeGrafter"/>
</dbReference>
<feature type="domain" description="G-protein coupled receptors family 1 profile" evidence="11">
    <location>
        <begin position="46"/>
        <end position="294"/>
    </location>
</feature>
<proteinExistence type="inferred from homology"/>
<evidence type="ECO:0000256" key="7">
    <source>
        <dbReference type="ARBA" id="ARBA00023170"/>
    </source>
</evidence>
<organism evidence="12 13">
    <name type="scientific">Varanus komodoensis</name>
    <name type="common">Komodo dragon</name>
    <dbReference type="NCBI Taxonomy" id="61221"/>
    <lineage>
        <taxon>Eukaryota</taxon>
        <taxon>Metazoa</taxon>
        <taxon>Chordata</taxon>
        <taxon>Craniata</taxon>
        <taxon>Vertebrata</taxon>
        <taxon>Euteleostomi</taxon>
        <taxon>Lepidosauria</taxon>
        <taxon>Squamata</taxon>
        <taxon>Bifurcata</taxon>
        <taxon>Unidentata</taxon>
        <taxon>Episquamata</taxon>
        <taxon>Toxicofera</taxon>
        <taxon>Anguimorpha</taxon>
        <taxon>Paleoanguimorpha</taxon>
        <taxon>Varanoidea</taxon>
        <taxon>Varanidae</taxon>
        <taxon>Varanus</taxon>
    </lineage>
</organism>
<sequence>LKSTADLGRRALGTFGTPCSKAGVRRFRSWFLPTFYSLVFLFGLAGNLLVVLVLLKYKRLRTMTDIYLLNLAISDLLFVLALPFWSYFVADEWVFGNGFCKLISWVYQVGFYSGIFFIVLMSIDRYLAIVHVVFALKARTVSHGIVTSVVVWVIAGTAAIPEIIFSQSVSEYNYTMCKLVYFKNQTTWNLFTALETNILGLLVPFIVMLVCYTEIVKTLLRCRNNKKKKAVKMIFAVMLVFFLFWTPYNIVLFLQCLVDIGIIRECQISKNLDYAIQVTQTVAFFHCSLNPIIYFFMGQKFKKYIKLFFKNYIFSKIFCKACGFPDTVYFESSGSLYTQSTSDEDISAF</sequence>
<evidence type="ECO:0000256" key="10">
    <source>
        <dbReference type="SAM" id="Phobius"/>
    </source>
</evidence>
<comment type="subcellular location">
    <subcellularLocation>
        <location evidence="1">Cell membrane</location>
        <topology evidence="1">Multi-pass membrane protein</topology>
    </subcellularLocation>
</comment>
<evidence type="ECO:0000256" key="1">
    <source>
        <dbReference type="ARBA" id="ARBA00004651"/>
    </source>
</evidence>
<dbReference type="CDD" id="cd14984">
    <property type="entry name" value="7tmA_Chemokine_R"/>
    <property type="match status" value="1"/>
</dbReference>
<reference evidence="12" key="1">
    <citation type="submission" date="2025-08" db="UniProtKB">
        <authorList>
            <consortium name="Ensembl"/>
        </authorList>
    </citation>
    <scope>IDENTIFICATION</scope>
</reference>
<dbReference type="InterPro" id="IPR000276">
    <property type="entry name" value="GPCR_Rhodpsn"/>
</dbReference>
<dbReference type="GO" id="GO:0016493">
    <property type="term" value="F:C-C chemokine receptor activity"/>
    <property type="evidence" value="ECO:0007669"/>
    <property type="project" value="InterPro"/>
</dbReference>
<dbReference type="Proteomes" id="UP000694545">
    <property type="component" value="Unplaced"/>
</dbReference>
<comment type="similarity">
    <text evidence="9">Belongs to the G-protein coupled receptor 1 family.</text>
</comment>
<feature type="transmembrane region" description="Helical" evidence="10">
    <location>
        <begin position="144"/>
        <end position="168"/>
    </location>
</feature>
<dbReference type="PRINTS" id="PR00237">
    <property type="entry name" value="GPCRRHODOPSN"/>
</dbReference>
<dbReference type="PROSITE" id="PS50262">
    <property type="entry name" value="G_PROTEIN_RECEP_F1_2"/>
    <property type="match status" value="1"/>
</dbReference>
<dbReference type="GO" id="GO:0009897">
    <property type="term" value="C:external side of plasma membrane"/>
    <property type="evidence" value="ECO:0007669"/>
    <property type="project" value="TreeGrafter"/>
</dbReference>
<dbReference type="PROSITE" id="PS00237">
    <property type="entry name" value="G_PROTEIN_RECEP_F1_1"/>
    <property type="match status" value="1"/>
</dbReference>
<evidence type="ECO:0000259" key="11">
    <source>
        <dbReference type="PROSITE" id="PS50262"/>
    </source>
</evidence>
<evidence type="ECO:0000256" key="5">
    <source>
        <dbReference type="ARBA" id="ARBA00023040"/>
    </source>
</evidence>
<feature type="transmembrane region" description="Helical" evidence="10">
    <location>
        <begin position="188"/>
        <end position="212"/>
    </location>
</feature>
<evidence type="ECO:0000256" key="6">
    <source>
        <dbReference type="ARBA" id="ARBA00023136"/>
    </source>
</evidence>
<dbReference type="PANTHER" id="PTHR10489">
    <property type="entry name" value="CELL ADHESION MOLECULE"/>
    <property type="match status" value="1"/>
</dbReference>
<dbReference type="OMA" id="CKIISWM"/>
<dbReference type="PRINTS" id="PR00657">
    <property type="entry name" value="CCCHEMOKINER"/>
</dbReference>
<dbReference type="GO" id="GO:0006954">
    <property type="term" value="P:inflammatory response"/>
    <property type="evidence" value="ECO:0007669"/>
    <property type="project" value="InterPro"/>
</dbReference>
<dbReference type="PRINTS" id="PR01109">
    <property type="entry name" value="CHEMOKINER4"/>
</dbReference>
<keyword evidence="8 9" id="KW-0807">Transducer</keyword>
<protein>
    <submittedName>
        <fullName evidence="12">C-C motif chemokine receptor 4</fullName>
    </submittedName>
</protein>
<accession>A0A8D2Q8P0</accession>
<dbReference type="GO" id="GO:0007204">
    <property type="term" value="P:positive regulation of cytosolic calcium ion concentration"/>
    <property type="evidence" value="ECO:0007669"/>
    <property type="project" value="TreeGrafter"/>
</dbReference>
<dbReference type="GO" id="GO:0019722">
    <property type="term" value="P:calcium-mediated signaling"/>
    <property type="evidence" value="ECO:0007669"/>
    <property type="project" value="TreeGrafter"/>
</dbReference>
<evidence type="ECO:0000256" key="8">
    <source>
        <dbReference type="ARBA" id="ARBA00023224"/>
    </source>
</evidence>
<dbReference type="InterPro" id="IPR002239">
    <property type="entry name" value="Chemokine_CCR4"/>
</dbReference>
<name>A0A8D2Q8P0_VARKO</name>
<keyword evidence="3 9" id="KW-0812">Transmembrane</keyword>
<dbReference type="InterPro" id="IPR050119">
    <property type="entry name" value="CCR1-9-like"/>
</dbReference>
<dbReference type="SUPFAM" id="SSF81321">
    <property type="entry name" value="Family A G protein-coupled receptor-like"/>
    <property type="match status" value="1"/>
</dbReference>
<feature type="transmembrane region" description="Helical" evidence="10">
    <location>
        <begin position="274"/>
        <end position="297"/>
    </location>
</feature>
<evidence type="ECO:0000313" key="12">
    <source>
        <dbReference type="Ensembl" id="ENSVKKP00000027772.1"/>
    </source>
</evidence>
<dbReference type="GO" id="GO:0006955">
    <property type="term" value="P:immune response"/>
    <property type="evidence" value="ECO:0007669"/>
    <property type="project" value="InterPro"/>
</dbReference>
<dbReference type="AlphaFoldDB" id="A0A8D2Q8P0"/>
<dbReference type="Pfam" id="PF00001">
    <property type="entry name" value="7tm_1"/>
    <property type="match status" value="1"/>
</dbReference>
<dbReference type="InterPro" id="IPR017452">
    <property type="entry name" value="GPCR_Rhodpsn_7TM"/>
</dbReference>
<feature type="transmembrane region" description="Helical" evidence="10">
    <location>
        <begin position="102"/>
        <end position="123"/>
    </location>
</feature>
<dbReference type="Ensembl" id="ENSVKKT00000028444.1">
    <property type="protein sequence ID" value="ENSVKKP00000027772.1"/>
    <property type="gene ID" value="ENSVKKG00000018018.1"/>
</dbReference>
<dbReference type="GO" id="GO:0019957">
    <property type="term" value="F:C-C chemokine binding"/>
    <property type="evidence" value="ECO:0007669"/>
    <property type="project" value="TreeGrafter"/>
</dbReference>
<keyword evidence="2" id="KW-1003">Cell membrane</keyword>
<reference evidence="12" key="2">
    <citation type="submission" date="2025-09" db="UniProtKB">
        <authorList>
            <consortium name="Ensembl"/>
        </authorList>
    </citation>
    <scope>IDENTIFICATION</scope>
</reference>
<dbReference type="FunFam" id="1.20.1070.10:FF:000026">
    <property type="entry name" value="C-C chemokine receptor type 5"/>
    <property type="match status" value="1"/>
</dbReference>
<evidence type="ECO:0000256" key="9">
    <source>
        <dbReference type="RuleBase" id="RU000688"/>
    </source>
</evidence>